<keyword evidence="4" id="KW-0732">Signal</keyword>
<dbReference type="AlphaFoldDB" id="A0A098LG73"/>
<dbReference type="GO" id="GO:0000272">
    <property type="term" value="P:polysaccharide catabolic process"/>
    <property type="evidence" value="ECO:0007669"/>
    <property type="project" value="InterPro"/>
</dbReference>
<dbReference type="RefSeq" id="WP_045464133.1">
    <property type="nucleotide sequence ID" value="NZ_BBLT01000005.1"/>
</dbReference>
<keyword evidence="2 3" id="KW-0326">Glycosidase</keyword>
<accession>A0A098LG73</accession>
<protein>
    <recommendedName>
        <fullName evidence="5">Glycoside hydrolase family 5 domain-containing protein</fullName>
    </recommendedName>
</protein>
<evidence type="ECO:0000256" key="1">
    <source>
        <dbReference type="ARBA" id="ARBA00022801"/>
    </source>
</evidence>
<gene>
    <name evidence="6" type="ORF">MYP_2666</name>
</gene>
<dbReference type="PROSITE" id="PS00659">
    <property type="entry name" value="GLYCOSYL_HYDROL_F5"/>
    <property type="match status" value="1"/>
</dbReference>
<dbReference type="Gene3D" id="3.20.20.80">
    <property type="entry name" value="Glycosidases"/>
    <property type="match status" value="1"/>
</dbReference>
<dbReference type="InterPro" id="IPR018087">
    <property type="entry name" value="Glyco_hydro_5_CS"/>
</dbReference>
<keyword evidence="1 3" id="KW-0378">Hydrolase</keyword>
<comment type="caution">
    <text evidence="6">The sequence shown here is derived from an EMBL/GenBank/DDBJ whole genome shotgun (WGS) entry which is preliminary data.</text>
</comment>
<comment type="similarity">
    <text evidence="3">Belongs to the glycosyl hydrolase 5 (cellulase A) family.</text>
</comment>
<evidence type="ECO:0000256" key="4">
    <source>
        <dbReference type="SAM" id="SignalP"/>
    </source>
</evidence>
<dbReference type="InterPro" id="IPR017853">
    <property type="entry name" value="GH"/>
</dbReference>
<feature type="chain" id="PRO_5001937452" description="Glycoside hydrolase family 5 domain-containing protein" evidence="4">
    <location>
        <begin position="25"/>
        <end position="331"/>
    </location>
</feature>
<sequence>MKTHAKLLSVILLIMLGFSFQSSAQQSIVRKYGQLSVNGNYIVSQFGDTVQLRGMSMFWSQWMGQYYTEQTLTWLRDDWKCTIVRLAMGVDEDGGYKENPNELFKIIDMVDAAIKLGMYVIIDYHSHHAHKNPELAKKFFSTMARKYGKYPNVIYEIYNEPLQDTYWKSSIKPYAEQVIKAIREHDPDNIIVVGTRQWSQLVSEAAEDPIQDKNIAYTLHFYAVSHGQYLRDEAEKAMKKGVALFVTEFGTCDYSGNGKFGAEETNEWFAFLDKYKISWCNWSVANKKETASILLPVSEISHWSETDLTPSGQFIRNELILKNTPLLKRKK</sequence>
<dbReference type="Proteomes" id="UP000030185">
    <property type="component" value="Unassembled WGS sequence"/>
</dbReference>
<dbReference type="eggNOG" id="COG2730">
    <property type="taxonomic scope" value="Bacteria"/>
</dbReference>
<name>A0A098LG73_9BACT</name>
<evidence type="ECO:0000313" key="7">
    <source>
        <dbReference type="Proteomes" id="UP000030185"/>
    </source>
</evidence>
<dbReference type="GO" id="GO:0004553">
    <property type="term" value="F:hydrolase activity, hydrolyzing O-glycosyl compounds"/>
    <property type="evidence" value="ECO:0007669"/>
    <property type="project" value="InterPro"/>
</dbReference>
<evidence type="ECO:0000313" key="6">
    <source>
        <dbReference type="EMBL" id="GAL85437.1"/>
    </source>
</evidence>
<dbReference type="SUPFAM" id="SSF51445">
    <property type="entry name" value="(Trans)glycosidases"/>
    <property type="match status" value="1"/>
</dbReference>
<organism evidence="6 7">
    <name type="scientific">Sporocytophaga myxococcoides</name>
    <dbReference type="NCBI Taxonomy" id="153721"/>
    <lineage>
        <taxon>Bacteria</taxon>
        <taxon>Pseudomonadati</taxon>
        <taxon>Bacteroidota</taxon>
        <taxon>Cytophagia</taxon>
        <taxon>Cytophagales</taxon>
        <taxon>Cytophagaceae</taxon>
        <taxon>Sporocytophaga</taxon>
    </lineage>
</organism>
<dbReference type="InterPro" id="IPR001547">
    <property type="entry name" value="Glyco_hydro_5"/>
</dbReference>
<reference evidence="6 7" key="1">
    <citation type="submission" date="2014-09" db="EMBL/GenBank/DDBJ databases">
        <title>Sporocytophaga myxococcoides PG-01 genome sequencing.</title>
        <authorList>
            <person name="Liu L."/>
            <person name="Gao P.J."/>
            <person name="Chen G.J."/>
            <person name="Wang L.S."/>
        </authorList>
    </citation>
    <scope>NUCLEOTIDE SEQUENCE [LARGE SCALE GENOMIC DNA]</scope>
    <source>
        <strain evidence="6 7">PG-01</strain>
    </source>
</reference>
<evidence type="ECO:0000256" key="3">
    <source>
        <dbReference type="RuleBase" id="RU361153"/>
    </source>
</evidence>
<dbReference type="PANTHER" id="PTHR34142:SF1">
    <property type="entry name" value="GLYCOSIDE HYDROLASE FAMILY 5 DOMAIN-CONTAINING PROTEIN"/>
    <property type="match status" value="1"/>
</dbReference>
<evidence type="ECO:0000259" key="5">
    <source>
        <dbReference type="Pfam" id="PF00150"/>
    </source>
</evidence>
<dbReference type="Pfam" id="PF00150">
    <property type="entry name" value="Cellulase"/>
    <property type="match status" value="1"/>
</dbReference>
<keyword evidence="7" id="KW-1185">Reference proteome</keyword>
<evidence type="ECO:0000256" key="2">
    <source>
        <dbReference type="ARBA" id="ARBA00023295"/>
    </source>
</evidence>
<proteinExistence type="inferred from homology"/>
<dbReference type="STRING" id="153721.MYP_2666"/>
<dbReference type="OrthoDB" id="154460at2"/>
<dbReference type="EMBL" id="BBLT01000005">
    <property type="protein sequence ID" value="GAL85437.1"/>
    <property type="molecule type" value="Genomic_DNA"/>
</dbReference>
<dbReference type="PANTHER" id="PTHR34142">
    <property type="entry name" value="ENDO-BETA-1,4-GLUCANASE A"/>
    <property type="match status" value="1"/>
</dbReference>
<feature type="signal peptide" evidence="4">
    <location>
        <begin position="1"/>
        <end position="24"/>
    </location>
</feature>
<feature type="domain" description="Glycoside hydrolase family 5" evidence="5">
    <location>
        <begin position="44"/>
        <end position="287"/>
    </location>
</feature>